<dbReference type="Gene3D" id="1.10.10.10">
    <property type="entry name" value="Winged helix-like DNA-binding domain superfamily/Winged helix DNA-binding domain"/>
    <property type="match status" value="1"/>
</dbReference>
<dbReference type="InterPro" id="IPR000595">
    <property type="entry name" value="cNMP-bd_dom"/>
</dbReference>
<dbReference type="CDD" id="cd00038">
    <property type="entry name" value="CAP_ED"/>
    <property type="match status" value="1"/>
</dbReference>
<proteinExistence type="predicted"/>
<keyword evidence="1" id="KW-0805">Transcription regulation</keyword>
<evidence type="ECO:0000256" key="4">
    <source>
        <dbReference type="SAM" id="MobiDB-lite"/>
    </source>
</evidence>
<evidence type="ECO:0000256" key="2">
    <source>
        <dbReference type="ARBA" id="ARBA00023125"/>
    </source>
</evidence>
<sequence length="249" mass="27121">MLARMDRSAAPCPPSTPDAASYRERLQASSWFGGLGAPAQDALLRVATVRRLAAGTPLFRRGDPPDGLYCVVEGTIHIGATSPDGREALLAVLEPVNWFGEIGVFDRQPRTHDARADANTTLLHMPQGPLTALLDSMPALLQAFALLLTHKLRLTFTVLEETALLPAPVRVARRLLLMAEGYGDLRLGTRRVLHVPQEQLAQLLALSRQTVNQVLKDFQARGLIHVAYGGIELLDPAGLRALSYEWARG</sequence>
<dbReference type="PANTHER" id="PTHR24567:SF74">
    <property type="entry name" value="HTH-TYPE TRANSCRIPTIONAL REGULATOR ARCR"/>
    <property type="match status" value="1"/>
</dbReference>
<evidence type="ECO:0000259" key="6">
    <source>
        <dbReference type="PROSITE" id="PS51063"/>
    </source>
</evidence>
<feature type="region of interest" description="Disordered" evidence="4">
    <location>
        <begin position="1"/>
        <end position="20"/>
    </location>
</feature>
<dbReference type="Pfam" id="PF13545">
    <property type="entry name" value="HTH_Crp_2"/>
    <property type="match status" value="1"/>
</dbReference>
<dbReference type="Pfam" id="PF00027">
    <property type="entry name" value="cNMP_binding"/>
    <property type="match status" value="1"/>
</dbReference>
<dbReference type="AlphaFoldDB" id="A0AAJ4ZPV8"/>
<dbReference type="PROSITE" id="PS51063">
    <property type="entry name" value="HTH_CRP_2"/>
    <property type="match status" value="1"/>
</dbReference>
<dbReference type="SUPFAM" id="SSF51206">
    <property type="entry name" value="cAMP-binding domain-like"/>
    <property type="match status" value="1"/>
</dbReference>
<evidence type="ECO:0000313" key="8">
    <source>
        <dbReference type="Proteomes" id="UP000255008"/>
    </source>
</evidence>
<accession>A0AAJ4ZPV8</accession>
<dbReference type="Proteomes" id="UP000255008">
    <property type="component" value="Unassembled WGS sequence"/>
</dbReference>
<dbReference type="InterPro" id="IPR036388">
    <property type="entry name" value="WH-like_DNA-bd_sf"/>
</dbReference>
<dbReference type="InterPro" id="IPR036390">
    <property type="entry name" value="WH_DNA-bd_sf"/>
</dbReference>
<organism evidence="7 8">
    <name type="scientific">Ralstonia mannitolilytica</name>
    <dbReference type="NCBI Taxonomy" id="105219"/>
    <lineage>
        <taxon>Bacteria</taxon>
        <taxon>Pseudomonadati</taxon>
        <taxon>Pseudomonadota</taxon>
        <taxon>Betaproteobacteria</taxon>
        <taxon>Burkholderiales</taxon>
        <taxon>Burkholderiaceae</taxon>
        <taxon>Ralstonia</taxon>
    </lineage>
</organism>
<keyword evidence="7" id="KW-0675">Receptor</keyword>
<evidence type="ECO:0000256" key="1">
    <source>
        <dbReference type="ARBA" id="ARBA00023015"/>
    </source>
</evidence>
<feature type="domain" description="Cyclic nucleotide-binding" evidence="5">
    <location>
        <begin position="31"/>
        <end position="134"/>
    </location>
</feature>
<dbReference type="SMART" id="SM00100">
    <property type="entry name" value="cNMP"/>
    <property type="match status" value="1"/>
</dbReference>
<dbReference type="PANTHER" id="PTHR24567">
    <property type="entry name" value="CRP FAMILY TRANSCRIPTIONAL REGULATORY PROTEIN"/>
    <property type="match status" value="1"/>
</dbReference>
<dbReference type="GO" id="GO:0005829">
    <property type="term" value="C:cytosol"/>
    <property type="evidence" value="ECO:0007669"/>
    <property type="project" value="TreeGrafter"/>
</dbReference>
<comment type="caution">
    <text evidence="7">The sequence shown here is derived from an EMBL/GenBank/DDBJ whole genome shotgun (WGS) entry which is preliminary data.</text>
</comment>
<dbReference type="SMART" id="SM00419">
    <property type="entry name" value="HTH_CRP"/>
    <property type="match status" value="1"/>
</dbReference>
<dbReference type="InterPro" id="IPR014710">
    <property type="entry name" value="RmlC-like_jellyroll"/>
</dbReference>
<dbReference type="SUPFAM" id="SSF46785">
    <property type="entry name" value="Winged helix' DNA-binding domain"/>
    <property type="match status" value="1"/>
</dbReference>
<feature type="domain" description="HTH crp-type" evidence="6">
    <location>
        <begin position="165"/>
        <end position="237"/>
    </location>
</feature>
<evidence type="ECO:0000313" key="7">
    <source>
        <dbReference type="EMBL" id="SUE35845.1"/>
    </source>
</evidence>
<dbReference type="GO" id="GO:0003677">
    <property type="term" value="F:DNA binding"/>
    <property type="evidence" value="ECO:0007669"/>
    <property type="project" value="UniProtKB-KW"/>
</dbReference>
<reference evidence="7 8" key="1">
    <citation type="submission" date="2018-06" db="EMBL/GenBank/DDBJ databases">
        <authorList>
            <consortium name="Pathogen Informatics"/>
            <person name="Doyle S."/>
        </authorList>
    </citation>
    <scope>NUCLEOTIDE SEQUENCE [LARGE SCALE GENOMIC DNA]</scope>
    <source>
        <strain evidence="7 8">NCTC10894</strain>
    </source>
</reference>
<keyword evidence="3" id="KW-0804">Transcription</keyword>
<dbReference type="InterPro" id="IPR018490">
    <property type="entry name" value="cNMP-bd_dom_sf"/>
</dbReference>
<dbReference type="PROSITE" id="PS50042">
    <property type="entry name" value="CNMP_BINDING_3"/>
    <property type="match status" value="1"/>
</dbReference>
<dbReference type="InterPro" id="IPR050397">
    <property type="entry name" value="Env_Response_Regulators"/>
</dbReference>
<dbReference type="EMBL" id="UGVE01000002">
    <property type="protein sequence ID" value="SUE35845.1"/>
    <property type="molecule type" value="Genomic_DNA"/>
</dbReference>
<dbReference type="Gene3D" id="2.60.120.10">
    <property type="entry name" value="Jelly Rolls"/>
    <property type="match status" value="1"/>
</dbReference>
<dbReference type="GO" id="GO:0003700">
    <property type="term" value="F:DNA-binding transcription factor activity"/>
    <property type="evidence" value="ECO:0007669"/>
    <property type="project" value="TreeGrafter"/>
</dbReference>
<name>A0AAJ4ZPV8_9RALS</name>
<dbReference type="InterPro" id="IPR012318">
    <property type="entry name" value="HTH_CRP"/>
</dbReference>
<gene>
    <name evidence="7" type="primary">vfr_3</name>
    <name evidence="7" type="ORF">NCTC10894_03862</name>
</gene>
<protein>
    <submittedName>
        <fullName evidence="7">Cyclic AMP receptor-like protein</fullName>
    </submittedName>
</protein>
<evidence type="ECO:0000256" key="3">
    <source>
        <dbReference type="ARBA" id="ARBA00023163"/>
    </source>
</evidence>
<keyword evidence="2" id="KW-0238">DNA-binding</keyword>
<evidence type="ECO:0000259" key="5">
    <source>
        <dbReference type="PROSITE" id="PS50042"/>
    </source>
</evidence>